<dbReference type="PANTHER" id="PTHR43050:SF1">
    <property type="entry name" value="SERINE RACEMASE"/>
    <property type="match status" value="1"/>
</dbReference>
<sequence>MDGTSLALPTFTDVLAAAARIAPHAHVTPVLRSRTLDALAGCELHFKCEPLQRSGAFKFRGACNAVWSLPQDVAARGVVTHSSGNHGGALALAARTRDIACHVVVPEGAVAAKLAAIAGYGARVHRCAPTIAAREAAAAQVQRDTGATLVHPYTDPRVIAGQGTAALELLAAAPALDALVVPVGGGGLASGCALVLAALAPACELLLAEPRGAADTAASLAAGRRVTEFVPDTLCDGLRGTLGAPDFELLHAHGAQVAVVEDADTVAALRLLWTRLKLLVEPSSAIALAAVLQQRERFAGRRVGVLLSGGNVDPAAAAQWFASAAT</sequence>
<dbReference type="GO" id="GO:0070179">
    <property type="term" value="P:D-serine biosynthetic process"/>
    <property type="evidence" value="ECO:0007669"/>
    <property type="project" value="TreeGrafter"/>
</dbReference>
<accession>A0A372DPA9</accession>
<dbReference type="InterPro" id="IPR036052">
    <property type="entry name" value="TrpB-like_PALP_sf"/>
</dbReference>
<dbReference type="GO" id="GO:0030378">
    <property type="term" value="F:serine racemase activity"/>
    <property type="evidence" value="ECO:0007669"/>
    <property type="project" value="TreeGrafter"/>
</dbReference>
<dbReference type="Pfam" id="PF00291">
    <property type="entry name" value="PALP"/>
    <property type="match status" value="1"/>
</dbReference>
<dbReference type="SUPFAM" id="SSF53686">
    <property type="entry name" value="Tryptophan synthase beta subunit-like PLP-dependent enzymes"/>
    <property type="match status" value="1"/>
</dbReference>
<dbReference type="InterPro" id="IPR000634">
    <property type="entry name" value="Ser/Thr_deHydtase_PyrdxlP-BS"/>
</dbReference>
<dbReference type="GO" id="GO:0000287">
    <property type="term" value="F:magnesium ion binding"/>
    <property type="evidence" value="ECO:0007669"/>
    <property type="project" value="TreeGrafter"/>
</dbReference>
<dbReference type="GO" id="GO:0018114">
    <property type="term" value="F:threonine racemase activity"/>
    <property type="evidence" value="ECO:0007669"/>
    <property type="project" value="TreeGrafter"/>
</dbReference>
<dbReference type="OrthoDB" id="9811476at2"/>
<dbReference type="GO" id="GO:0003941">
    <property type="term" value="F:L-serine ammonia-lyase activity"/>
    <property type="evidence" value="ECO:0007669"/>
    <property type="project" value="TreeGrafter"/>
</dbReference>
<evidence type="ECO:0000313" key="10">
    <source>
        <dbReference type="EMBL" id="RFP61395.1"/>
    </source>
</evidence>
<dbReference type="PANTHER" id="PTHR43050">
    <property type="entry name" value="SERINE / THREONINE RACEMASE FAMILY MEMBER"/>
    <property type="match status" value="1"/>
</dbReference>
<evidence type="ECO:0000259" key="9">
    <source>
        <dbReference type="Pfam" id="PF00291"/>
    </source>
</evidence>
<reference evidence="10 11" key="1">
    <citation type="submission" date="2018-08" db="EMBL/GenBank/DDBJ databases">
        <title>Lysobacter weifangensis sp. nov., a new member of the family 'Xanthomonadaceae', isolated from soil in a farmland.</title>
        <authorList>
            <person name="Zhao H."/>
        </authorList>
    </citation>
    <scope>NUCLEOTIDE SEQUENCE [LARGE SCALE GENOMIC DNA]</scope>
    <source>
        <strain evidence="10 11">WF-2</strain>
    </source>
</reference>
<comment type="similarity">
    <text evidence="5">Belongs to the serine/threonine dehydratase family.</text>
</comment>
<feature type="domain" description="Tryptophan synthase beta chain-like PALP" evidence="9">
    <location>
        <begin position="22"/>
        <end position="309"/>
    </location>
</feature>
<dbReference type="EMBL" id="QVPD01000003">
    <property type="protein sequence ID" value="RFP61395.1"/>
    <property type="molecule type" value="Genomic_DNA"/>
</dbReference>
<evidence type="ECO:0000256" key="5">
    <source>
        <dbReference type="ARBA" id="ARBA00010869"/>
    </source>
</evidence>
<organism evidence="10 11">
    <name type="scientific">Cognatiluteimonas weifangensis</name>
    <dbReference type="NCBI Taxonomy" id="2303539"/>
    <lineage>
        <taxon>Bacteria</taxon>
        <taxon>Pseudomonadati</taxon>
        <taxon>Pseudomonadota</taxon>
        <taxon>Gammaproteobacteria</taxon>
        <taxon>Lysobacterales</taxon>
        <taxon>Lysobacteraceae</taxon>
        <taxon>Cognatiluteimonas</taxon>
    </lineage>
</organism>
<dbReference type="AlphaFoldDB" id="A0A372DPA9"/>
<evidence type="ECO:0000313" key="11">
    <source>
        <dbReference type="Proteomes" id="UP000262917"/>
    </source>
</evidence>
<comment type="cofactor">
    <cofactor evidence="2">
        <name>pyridoxal 5'-phosphate</name>
        <dbReference type="ChEBI" id="CHEBI:597326"/>
    </cofactor>
</comment>
<comment type="caution">
    <text evidence="10">The sequence shown here is derived from an EMBL/GenBank/DDBJ whole genome shotgun (WGS) entry which is preliminary data.</text>
</comment>
<dbReference type="GO" id="GO:0030170">
    <property type="term" value="F:pyridoxal phosphate binding"/>
    <property type="evidence" value="ECO:0007669"/>
    <property type="project" value="InterPro"/>
</dbReference>
<dbReference type="Gene3D" id="3.40.50.1100">
    <property type="match status" value="2"/>
</dbReference>
<evidence type="ECO:0000256" key="4">
    <source>
        <dbReference type="ARBA" id="ARBA00001946"/>
    </source>
</evidence>
<evidence type="ECO:0000256" key="1">
    <source>
        <dbReference type="ARBA" id="ARBA00001913"/>
    </source>
</evidence>
<comment type="cofactor">
    <cofactor evidence="4">
        <name>Mg(2+)</name>
        <dbReference type="ChEBI" id="CHEBI:18420"/>
    </cofactor>
</comment>
<dbReference type="GO" id="GO:0005524">
    <property type="term" value="F:ATP binding"/>
    <property type="evidence" value="ECO:0007669"/>
    <property type="project" value="TreeGrafter"/>
</dbReference>
<dbReference type="Proteomes" id="UP000262917">
    <property type="component" value="Unassembled WGS sequence"/>
</dbReference>
<comment type="cofactor">
    <cofactor evidence="3">
        <name>Mn(2+)</name>
        <dbReference type="ChEBI" id="CHEBI:29035"/>
    </cofactor>
</comment>
<name>A0A372DPA9_9GAMM</name>
<dbReference type="InterPro" id="IPR001926">
    <property type="entry name" value="TrpB-like_PALP"/>
</dbReference>
<evidence type="ECO:0000256" key="7">
    <source>
        <dbReference type="ARBA" id="ARBA00022898"/>
    </source>
</evidence>
<gene>
    <name evidence="10" type="ORF">D0Y53_03450</name>
</gene>
<keyword evidence="8" id="KW-0456">Lyase</keyword>
<protein>
    <submittedName>
        <fullName evidence="10">Pyridoxal-phosphate dependent enzyme</fullName>
    </submittedName>
</protein>
<keyword evidence="11" id="KW-1185">Reference proteome</keyword>
<keyword evidence="6" id="KW-0460">Magnesium</keyword>
<evidence type="ECO:0000256" key="2">
    <source>
        <dbReference type="ARBA" id="ARBA00001933"/>
    </source>
</evidence>
<evidence type="ECO:0000256" key="8">
    <source>
        <dbReference type="ARBA" id="ARBA00023239"/>
    </source>
</evidence>
<comment type="cofactor">
    <cofactor evidence="1">
        <name>Ca(2+)</name>
        <dbReference type="ChEBI" id="CHEBI:29108"/>
    </cofactor>
</comment>
<dbReference type="RefSeq" id="WP_117201821.1">
    <property type="nucleotide sequence ID" value="NZ_JBHTBK010000010.1"/>
</dbReference>
<proteinExistence type="inferred from homology"/>
<evidence type="ECO:0000256" key="6">
    <source>
        <dbReference type="ARBA" id="ARBA00022842"/>
    </source>
</evidence>
<dbReference type="FunFam" id="3.40.50.1100:FF:000005">
    <property type="entry name" value="Threonine dehydratase catabolic"/>
    <property type="match status" value="1"/>
</dbReference>
<evidence type="ECO:0000256" key="3">
    <source>
        <dbReference type="ARBA" id="ARBA00001936"/>
    </source>
</evidence>
<keyword evidence="7" id="KW-0663">Pyridoxal phosphate</keyword>
<dbReference type="PROSITE" id="PS00165">
    <property type="entry name" value="DEHYDRATASE_SER_THR"/>
    <property type="match status" value="1"/>
</dbReference>